<dbReference type="PANTHER" id="PTHR48226">
    <property type="entry name" value="OS06G0326200 PROTEIN"/>
    <property type="match status" value="1"/>
</dbReference>
<evidence type="ECO:0000313" key="4">
    <source>
        <dbReference type="Proteomes" id="UP000290289"/>
    </source>
</evidence>
<keyword evidence="4" id="KW-1185">Reference proteome</keyword>
<proteinExistence type="predicted"/>
<evidence type="ECO:0000256" key="2">
    <source>
        <dbReference type="SAM" id="SignalP"/>
    </source>
</evidence>
<protein>
    <submittedName>
        <fullName evidence="3">Uncharacterized protein</fullName>
    </submittedName>
</protein>
<dbReference type="AlphaFoldDB" id="A0A498HWH6"/>
<name>A0A498HWH6_MALDO</name>
<feature type="chain" id="PRO_5019748519" evidence="2">
    <location>
        <begin position="27"/>
        <end position="233"/>
    </location>
</feature>
<comment type="caution">
    <text evidence="3">The sequence shown here is derived from an EMBL/GenBank/DDBJ whole genome shotgun (WGS) entry which is preliminary data.</text>
</comment>
<evidence type="ECO:0000256" key="1">
    <source>
        <dbReference type="SAM" id="MobiDB-lite"/>
    </source>
</evidence>
<dbReference type="GO" id="GO:0030048">
    <property type="term" value="P:actin filament-based movement"/>
    <property type="evidence" value="ECO:0007669"/>
    <property type="project" value="TreeGrafter"/>
</dbReference>
<reference evidence="3 4" key="1">
    <citation type="submission" date="2018-10" db="EMBL/GenBank/DDBJ databases">
        <title>A high-quality apple genome assembly.</title>
        <authorList>
            <person name="Hu J."/>
        </authorList>
    </citation>
    <scope>NUCLEOTIDE SEQUENCE [LARGE SCALE GENOMIC DNA]</scope>
    <source>
        <strain evidence="4">cv. HFTH1</strain>
        <tissue evidence="3">Young leaf</tissue>
    </source>
</reference>
<dbReference type="GO" id="GO:0005884">
    <property type="term" value="C:actin filament"/>
    <property type="evidence" value="ECO:0007669"/>
    <property type="project" value="TreeGrafter"/>
</dbReference>
<dbReference type="Proteomes" id="UP000290289">
    <property type="component" value="Chromosome 15"/>
</dbReference>
<accession>A0A498HWH6</accession>
<keyword evidence="2" id="KW-0732">Signal</keyword>
<feature type="region of interest" description="Disordered" evidence="1">
    <location>
        <begin position="121"/>
        <end position="170"/>
    </location>
</feature>
<dbReference type="InterPro" id="IPR053099">
    <property type="entry name" value="WAS/WASL-interacting_domain"/>
</dbReference>
<feature type="compositionally biased region" description="Acidic residues" evidence="1">
    <location>
        <begin position="121"/>
        <end position="133"/>
    </location>
</feature>
<feature type="signal peptide" evidence="2">
    <location>
        <begin position="1"/>
        <end position="26"/>
    </location>
</feature>
<dbReference type="PANTHER" id="PTHR48226:SF1">
    <property type="entry name" value="WAS_WASL-INTERACTING PROTEIN FAMILY MEMBER 1"/>
    <property type="match status" value="1"/>
</dbReference>
<dbReference type="EMBL" id="RDQH01000341">
    <property type="protein sequence ID" value="RXH73273.1"/>
    <property type="molecule type" value="Genomic_DNA"/>
</dbReference>
<gene>
    <name evidence="3" type="ORF">DVH24_012957</name>
</gene>
<sequence>MHMAAVVMRKLWVVLFIVTATVGSEAAGSKLENGMANSTHHEQGNSSFLAVAEIPSAGINGEVKNVTTSYTTEVDINNKKKQPNWMSRGGEEEEGEAAVEVVMGVEVEEDIHGVGVVVAAAEEEEEEEVEVEKEEVVGGDGAEEEEGQGGGKGKGRGGRGGRNSNHVYSGRKRRFDEEEYVMGEFAKCMRKGQCKGMRLDCPLHCGGPCFYDCQPMCKAHCRRRRTGSSLANV</sequence>
<organism evidence="3 4">
    <name type="scientific">Malus domestica</name>
    <name type="common">Apple</name>
    <name type="synonym">Pyrus malus</name>
    <dbReference type="NCBI Taxonomy" id="3750"/>
    <lineage>
        <taxon>Eukaryota</taxon>
        <taxon>Viridiplantae</taxon>
        <taxon>Streptophyta</taxon>
        <taxon>Embryophyta</taxon>
        <taxon>Tracheophyta</taxon>
        <taxon>Spermatophyta</taxon>
        <taxon>Magnoliopsida</taxon>
        <taxon>eudicotyledons</taxon>
        <taxon>Gunneridae</taxon>
        <taxon>Pentapetalae</taxon>
        <taxon>rosids</taxon>
        <taxon>fabids</taxon>
        <taxon>Rosales</taxon>
        <taxon>Rosaceae</taxon>
        <taxon>Amygdaloideae</taxon>
        <taxon>Maleae</taxon>
        <taxon>Malus</taxon>
    </lineage>
</organism>
<evidence type="ECO:0000313" key="3">
    <source>
        <dbReference type="EMBL" id="RXH73273.1"/>
    </source>
</evidence>